<dbReference type="AlphaFoldDB" id="X0V8N0"/>
<dbReference type="EMBL" id="BARS01018668">
    <property type="protein sequence ID" value="GAF96980.1"/>
    <property type="molecule type" value="Genomic_DNA"/>
</dbReference>
<proteinExistence type="predicted"/>
<evidence type="ECO:0000313" key="1">
    <source>
        <dbReference type="EMBL" id="GAF96980.1"/>
    </source>
</evidence>
<reference evidence="1" key="1">
    <citation type="journal article" date="2014" name="Front. Microbiol.">
        <title>High frequency of phylogenetically diverse reductive dehalogenase-homologous genes in deep subseafloor sedimentary metagenomes.</title>
        <authorList>
            <person name="Kawai M."/>
            <person name="Futagami T."/>
            <person name="Toyoda A."/>
            <person name="Takaki Y."/>
            <person name="Nishi S."/>
            <person name="Hori S."/>
            <person name="Arai W."/>
            <person name="Tsubouchi T."/>
            <person name="Morono Y."/>
            <person name="Uchiyama I."/>
            <person name="Ito T."/>
            <person name="Fujiyama A."/>
            <person name="Inagaki F."/>
            <person name="Takami H."/>
        </authorList>
    </citation>
    <scope>NUCLEOTIDE SEQUENCE</scope>
    <source>
        <strain evidence="1">Expedition CK06-06</strain>
    </source>
</reference>
<feature type="non-terminal residue" evidence="1">
    <location>
        <position position="1"/>
    </location>
</feature>
<sequence>WNISFSDRTSIALRTFGPEGGHIATGMWWTSGFKEGEKIPLYNTRILVDFDVKVSRFNYEAPGDWLRIALACAVQRGNGEVVYTELDFLDSPETQKHAKGNILLGGDVIYQFGDVVEYKIDELPLNVWRHYQIDLTGYIERAWKINEGDRLESVYIVVESEGNPVDVMLEVDNLWIKS</sequence>
<organism evidence="1">
    <name type="scientific">marine sediment metagenome</name>
    <dbReference type="NCBI Taxonomy" id="412755"/>
    <lineage>
        <taxon>unclassified sequences</taxon>
        <taxon>metagenomes</taxon>
        <taxon>ecological metagenomes</taxon>
    </lineage>
</organism>
<protein>
    <submittedName>
        <fullName evidence="1">Uncharacterized protein</fullName>
    </submittedName>
</protein>
<gene>
    <name evidence="1" type="ORF">S01H1_30345</name>
</gene>
<accession>X0V8N0</accession>
<comment type="caution">
    <text evidence="1">The sequence shown here is derived from an EMBL/GenBank/DDBJ whole genome shotgun (WGS) entry which is preliminary data.</text>
</comment>
<name>X0V8N0_9ZZZZ</name>